<reference evidence="4 5" key="1">
    <citation type="journal article" date="2023" name="Arcadia Sci">
        <title>De novo assembly of a long-read Amblyomma americanum tick genome.</title>
        <authorList>
            <person name="Chou S."/>
            <person name="Poskanzer K.E."/>
            <person name="Rollins M."/>
            <person name="Thuy-Boun P.S."/>
        </authorList>
    </citation>
    <scope>NUCLEOTIDE SEQUENCE [LARGE SCALE GENOMIC DNA]</scope>
    <source>
        <strain evidence="4">F_SG_1</strain>
        <tissue evidence="4">Salivary glands</tissue>
    </source>
</reference>
<gene>
    <name evidence="4" type="ORF">V5799_015872</name>
</gene>
<feature type="region of interest" description="Disordered" evidence="1">
    <location>
        <begin position="1531"/>
        <end position="1558"/>
    </location>
</feature>
<evidence type="ECO:0000259" key="3">
    <source>
        <dbReference type="Pfam" id="PF16201"/>
    </source>
</evidence>
<dbReference type="Pfam" id="PF11707">
    <property type="entry name" value="Npa1"/>
    <property type="match status" value="1"/>
</dbReference>
<proteinExistence type="predicted"/>
<dbReference type="InterPro" id="IPR021714">
    <property type="entry name" value="URB1_N"/>
</dbReference>
<accession>A0AAQ4F6Q9</accession>
<dbReference type="PANTHER" id="PTHR13500:SF0">
    <property type="entry name" value="NUCLEOLAR PRE-RIBOSOMAL-ASSOCIATED PROTEIN 1"/>
    <property type="match status" value="1"/>
</dbReference>
<evidence type="ECO:0000259" key="2">
    <source>
        <dbReference type="Pfam" id="PF11707"/>
    </source>
</evidence>
<dbReference type="InterPro" id="IPR032436">
    <property type="entry name" value="URB1_C"/>
</dbReference>
<dbReference type="InterPro" id="IPR039844">
    <property type="entry name" value="URB1"/>
</dbReference>
<dbReference type="GO" id="GO:0005730">
    <property type="term" value="C:nucleolus"/>
    <property type="evidence" value="ECO:0007669"/>
    <property type="project" value="TreeGrafter"/>
</dbReference>
<evidence type="ECO:0000313" key="5">
    <source>
        <dbReference type="Proteomes" id="UP001321473"/>
    </source>
</evidence>
<dbReference type="GO" id="GO:0000463">
    <property type="term" value="P:maturation of LSU-rRNA from tricistronic rRNA transcript (SSU-rRNA, 5.8S rRNA, LSU-rRNA)"/>
    <property type="evidence" value="ECO:0007669"/>
    <property type="project" value="TreeGrafter"/>
</dbReference>
<evidence type="ECO:0000313" key="4">
    <source>
        <dbReference type="EMBL" id="KAK8782786.1"/>
    </source>
</evidence>
<dbReference type="EMBL" id="JARKHS020006286">
    <property type="protein sequence ID" value="KAK8782786.1"/>
    <property type="molecule type" value="Genomic_DNA"/>
</dbReference>
<dbReference type="Proteomes" id="UP001321473">
    <property type="component" value="Unassembled WGS sequence"/>
</dbReference>
<comment type="caution">
    <text evidence="4">The sequence shown here is derived from an EMBL/GenBank/DDBJ whole genome shotgun (WGS) entry which is preliminary data.</text>
</comment>
<dbReference type="Pfam" id="PF16201">
    <property type="entry name" value="NopRA1"/>
    <property type="match status" value="1"/>
</dbReference>
<name>A0AAQ4F6Q9_AMBAM</name>
<organism evidence="4 5">
    <name type="scientific">Amblyomma americanum</name>
    <name type="common">Lone star tick</name>
    <dbReference type="NCBI Taxonomy" id="6943"/>
    <lineage>
        <taxon>Eukaryota</taxon>
        <taxon>Metazoa</taxon>
        <taxon>Ecdysozoa</taxon>
        <taxon>Arthropoda</taxon>
        <taxon>Chelicerata</taxon>
        <taxon>Arachnida</taxon>
        <taxon>Acari</taxon>
        <taxon>Parasitiformes</taxon>
        <taxon>Ixodida</taxon>
        <taxon>Ixodoidea</taxon>
        <taxon>Ixodidae</taxon>
        <taxon>Amblyomminae</taxon>
        <taxon>Amblyomma</taxon>
    </lineage>
</organism>
<dbReference type="PANTHER" id="PTHR13500">
    <property type="entry name" value="NUCLEOLAR PRERIBOSOMAL-ASSOCIATED PROTEIN 1"/>
    <property type="match status" value="1"/>
</dbReference>
<feature type="domain" description="URB1 C-terminal" evidence="3">
    <location>
        <begin position="1292"/>
        <end position="1481"/>
    </location>
</feature>
<evidence type="ECO:0008006" key="6">
    <source>
        <dbReference type="Google" id="ProtNLM"/>
    </source>
</evidence>
<dbReference type="GO" id="GO:0000466">
    <property type="term" value="P:maturation of 5.8S rRNA from tricistronic rRNA transcript (SSU-rRNA, 5.8S rRNA, LSU-rRNA)"/>
    <property type="evidence" value="ECO:0007669"/>
    <property type="project" value="TreeGrafter"/>
</dbReference>
<sequence length="1824" mass="205438">MSFTKTIKLKMLNDKTLKYVTQLLSWEGPKPWMLSGRWNKYKAQRESEKEDPEAVVEASKEDMELVQSTAYKFLISVCCSYKHGILFRDPRLGQSRQNMNFVVTSTLLTMEHPYEYDRCLSFVVEVLKAAPDQIGHYLHGWQPILMYATAATAQKLISLYTQVVEVQNLDSTVWALAENVPERVCRLISYFSLLNLLRGVGEAESIQKEEKEMQLQLAHMRFVAASLRKVQAALAHVKSARSSVNARVKAKLPRLLCQDVWRNVPTTTSLVNEYRNIVLAATSEEANLAEGRSLSEYGAYCASILDVLDLYRGFSQDFHAEYDWKMLSELAGIQTDSLDSQTEGQCLQLRAISLVLESCPASEALMISEEGEKSPFCHLLELFARCREGTVGNSAASLISKLLCNLNVLEGYSVEVDLWMEKFRQGQNLNLVHLLLHAVKLIITDSSRLNSEVMRYIMGGVSTDSGHTGTDLWSVLKQDEADLKNAEEMESFKAGTYFSPLVPAIFESLKEFSDVVLKRYVHSVIKNILHHQQHPLIFCKFLSDHSSVLSKPLRGYISIWSSATLPKLRPVKEEGAEVFCSQAERQLEGLFLDLLYMLKQGKGKPEEASAKAIASISSCSLSECTSLFYQAMFYMRKLFNSKILVQGISEMLQVLKAVFERATELRTEKEEPAALLNLMLRDEVTLSYFLYDGDDDRLAAVHQYSDFLLDTMIQVQQSAASVLPELQASLRFLKNRSVVSLASGALPKGLDSSKMLRAFGSVFTESDTLTLLEVMTCTPSKKHKKSLGTLLSTWLACAGRANSRQHDAPLLSATVIQNMLSVILECKDKASLLAAFVQFLEFRPIYVFALGSDDLRRLLEDETSACIDVVNFLMKHNALHRQALQQLIPTTFKPTVSHLSPASLVGFLRSLTLGLTKDGAPRRLAAWLTKTFLLLPKRMCALENGVSQQVVEDMTACLESLMKLGQLGHDEIAKLVEILADTAEQHLQLALLNTLCHSLSEELADSPVGDSCLHTLLQCIANLVGGHGELPQHVLHELEHTVATARAINQEAFGRVVRQDGLWPQFIKNNLKAGFRSESYGKTSFELLSVICQKVYGMDNVGDINPALCRVYMMMFGHSRFLPLMLDTDPLVQARKDKMLELMAVLVQCDSSLCNIEHIPVFLSAYGASLSIVDQRLLYLMSLYEKNGVDVCNFKPFLWGPSAVSFYSLHKKASVSLLKQPKSEEVLNLINEDKMAATVLHFPLHLELDVVPLENVADDGLYDPRFVLPLLYTLLSPESLVNCRQIVETRCLSLILMSLSSEVFEVRCLGCNLVMLLHHHLQGSRFALSSFWLSVLETLRNAATVTCPHVPCLVAGYLASAIDVISDPGHYMFNAVVAFLLAKPVLDIANVPDFYKMFYNYKDEHYLKRNWLLGVVADYLRCGLDFHLCKRRYVFNILLTFFMSPLCQKNTKEIILRILIAAVKIPKAARILCREQGLLMWLPAALERNAAEEGIPELLFETIYHVWKSSFVKTLRIKDLQAARARKLNAMQKTEEDAAEESEDDEEKEESNMKDDEETAKILAKRESLRYYEYFPYEFLLMLFSTRKYVRACMSLDAFTKFTEQLGDILQFVRAREASGKSKAAQNCCLPNRDVMFELFNHWSHFETESGLENCQVASRAIASICHHWQPDDTTRAQEWLTALDFSLCHGTETLEFNADLLMWVHRWLGGRHGAECAAEVVNFSGGHCLEKLLARIHLSLCEIVAHGEETRPDLIRVILNVADVLFTKASKTLPDEQSDMYRKEVVLLRLNASISELDRALATSVLFHELLLRVPKADGASCT</sequence>
<feature type="compositionally biased region" description="Acidic residues" evidence="1">
    <location>
        <begin position="1537"/>
        <end position="1549"/>
    </location>
</feature>
<feature type="domain" description="URB1 N-terminal" evidence="2">
    <location>
        <begin position="2"/>
        <end position="139"/>
    </location>
</feature>
<evidence type="ECO:0000256" key="1">
    <source>
        <dbReference type="SAM" id="MobiDB-lite"/>
    </source>
</evidence>
<protein>
    <recommendedName>
        <fullName evidence="6">Nucleolar pre-ribosomal-associated protein 1</fullName>
    </recommendedName>
</protein>
<keyword evidence="5" id="KW-1185">Reference proteome</keyword>